<feature type="transmembrane region" description="Helical" evidence="6">
    <location>
        <begin position="12"/>
        <end position="36"/>
    </location>
</feature>
<feature type="transmembrane region" description="Helical" evidence="6">
    <location>
        <begin position="270"/>
        <end position="292"/>
    </location>
</feature>
<dbReference type="InterPro" id="IPR050833">
    <property type="entry name" value="Poly_Biosynth_Transport"/>
</dbReference>
<keyword evidence="4 6" id="KW-1133">Transmembrane helix</keyword>
<dbReference type="GO" id="GO:0005886">
    <property type="term" value="C:plasma membrane"/>
    <property type="evidence" value="ECO:0007669"/>
    <property type="project" value="UniProtKB-SubCell"/>
</dbReference>
<comment type="caution">
    <text evidence="7">The sequence shown here is derived from an EMBL/GenBank/DDBJ whole genome shotgun (WGS) entry which is preliminary data.</text>
</comment>
<dbReference type="Proteomes" id="UP000630142">
    <property type="component" value="Unassembled WGS sequence"/>
</dbReference>
<feature type="transmembrane region" description="Helical" evidence="6">
    <location>
        <begin position="372"/>
        <end position="390"/>
    </location>
</feature>
<feature type="transmembrane region" description="Helical" evidence="6">
    <location>
        <begin position="342"/>
        <end position="363"/>
    </location>
</feature>
<feature type="transmembrane region" description="Helical" evidence="6">
    <location>
        <begin position="152"/>
        <end position="174"/>
    </location>
</feature>
<evidence type="ECO:0000313" key="7">
    <source>
        <dbReference type="EMBL" id="GHD14264.1"/>
    </source>
</evidence>
<evidence type="ECO:0000256" key="1">
    <source>
        <dbReference type="ARBA" id="ARBA00004651"/>
    </source>
</evidence>
<evidence type="ECO:0000256" key="3">
    <source>
        <dbReference type="ARBA" id="ARBA00022692"/>
    </source>
</evidence>
<dbReference type="PANTHER" id="PTHR30250">
    <property type="entry name" value="PST FAMILY PREDICTED COLANIC ACID TRANSPORTER"/>
    <property type="match status" value="1"/>
</dbReference>
<dbReference type="EMBL" id="BMZQ01000002">
    <property type="protein sequence ID" value="GHD14264.1"/>
    <property type="molecule type" value="Genomic_DNA"/>
</dbReference>
<gene>
    <name evidence="7" type="ORF">GCM10016234_19670</name>
</gene>
<reference evidence="7" key="1">
    <citation type="journal article" date="2014" name="Int. J. Syst. Evol. Microbiol.">
        <title>Complete genome sequence of Corynebacterium casei LMG S-19264T (=DSM 44701T), isolated from a smear-ripened cheese.</title>
        <authorList>
            <consortium name="US DOE Joint Genome Institute (JGI-PGF)"/>
            <person name="Walter F."/>
            <person name="Albersmeier A."/>
            <person name="Kalinowski J."/>
            <person name="Ruckert C."/>
        </authorList>
    </citation>
    <scope>NUCLEOTIDE SEQUENCE</scope>
    <source>
        <strain evidence="7">KCTC 42249</strain>
    </source>
</reference>
<feature type="transmembrane region" description="Helical" evidence="6">
    <location>
        <begin position="396"/>
        <end position="417"/>
    </location>
</feature>
<feature type="transmembrane region" description="Helical" evidence="6">
    <location>
        <begin position="304"/>
        <end position="322"/>
    </location>
</feature>
<keyword evidence="2" id="KW-1003">Cell membrane</keyword>
<feature type="transmembrane region" description="Helical" evidence="6">
    <location>
        <begin position="462"/>
        <end position="482"/>
    </location>
</feature>
<organism evidence="7 8">
    <name type="scientific">Tianweitania populi</name>
    <dbReference type="NCBI Taxonomy" id="1607949"/>
    <lineage>
        <taxon>Bacteria</taxon>
        <taxon>Pseudomonadati</taxon>
        <taxon>Pseudomonadota</taxon>
        <taxon>Alphaproteobacteria</taxon>
        <taxon>Hyphomicrobiales</taxon>
        <taxon>Phyllobacteriaceae</taxon>
        <taxon>Tianweitania</taxon>
    </lineage>
</organism>
<keyword evidence="3 6" id="KW-0812">Transmembrane</keyword>
<reference evidence="7" key="2">
    <citation type="submission" date="2020-09" db="EMBL/GenBank/DDBJ databases">
        <authorList>
            <person name="Sun Q."/>
            <person name="Kim S."/>
        </authorList>
    </citation>
    <scope>NUCLEOTIDE SEQUENCE</scope>
    <source>
        <strain evidence="7">KCTC 42249</strain>
    </source>
</reference>
<protein>
    <submittedName>
        <fullName evidence="7">Uncharacterized protein</fullName>
    </submittedName>
</protein>
<proteinExistence type="predicted"/>
<evidence type="ECO:0000313" key="8">
    <source>
        <dbReference type="Proteomes" id="UP000630142"/>
    </source>
</evidence>
<evidence type="ECO:0000256" key="6">
    <source>
        <dbReference type="SAM" id="Phobius"/>
    </source>
</evidence>
<accession>A0A8J3DQA2</accession>
<sequence>MLSKVGRNLGVQLLALAVSFLDRFVVVGLLLHHWGAALYSDWVVLLSAAGLLQLGELGFNIYYGNVWQRAAALGDHHGFSRMLRVALGFAAMQAMLLGGAALVFLAVADLPSTLLSADKARLIFLLLAAFSILAVVRGSLSQLYRGHGRYARGMMVTLLGTLALLLATALVALAGGGPTALAAAYILCQIVFGIALTVWDLKRCFPDLRFVPAWPRACEWRDAWRNTRWLALEQCAPVIWLQVPVLLLGTAGVGGAALVGFVLLRTLVGFARQLSTMLSIALGVELAGRMHAASDTVTQPIEEAGRLLSVTAGVLGAAVWVFSEPLLAVWTSDHAAYDPTVVVWLVLGSWAAAPAAPVAKLLAFSNRAKPNAAAWTAQLLVGLGLASLLVQSFGAAGVAAGLAIGEVLGMGIVLPLLTKQALALRTRYWLHCGIALGASALWCLIVGAAVVHLIGVADVSQMMIAMLIWSLFGALPAFMITLPRRLWLGLRLQKVLDQRQEA</sequence>
<comment type="subcellular location">
    <subcellularLocation>
        <location evidence="1">Cell membrane</location>
        <topology evidence="1">Multi-pass membrane protein</topology>
    </subcellularLocation>
</comment>
<dbReference type="RefSeq" id="WP_189503413.1">
    <property type="nucleotide sequence ID" value="NZ_BMZQ01000002.1"/>
</dbReference>
<evidence type="ECO:0000256" key="4">
    <source>
        <dbReference type="ARBA" id="ARBA00022989"/>
    </source>
</evidence>
<dbReference type="PANTHER" id="PTHR30250:SF26">
    <property type="entry name" value="PSMA PROTEIN"/>
    <property type="match status" value="1"/>
</dbReference>
<feature type="transmembrane region" description="Helical" evidence="6">
    <location>
        <begin position="429"/>
        <end position="456"/>
    </location>
</feature>
<name>A0A8J3DQA2_9HYPH</name>
<feature type="transmembrane region" description="Helical" evidence="6">
    <location>
        <begin position="120"/>
        <end position="140"/>
    </location>
</feature>
<keyword evidence="5 6" id="KW-0472">Membrane</keyword>
<evidence type="ECO:0000256" key="2">
    <source>
        <dbReference type="ARBA" id="ARBA00022475"/>
    </source>
</evidence>
<keyword evidence="8" id="KW-1185">Reference proteome</keyword>
<feature type="transmembrane region" description="Helical" evidence="6">
    <location>
        <begin position="238"/>
        <end position="264"/>
    </location>
</feature>
<feature type="transmembrane region" description="Helical" evidence="6">
    <location>
        <begin position="85"/>
        <end position="108"/>
    </location>
</feature>
<dbReference type="AlphaFoldDB" id="A0A8J3DQA2"/>
<feature type="transmembrane region" description="Helical" evidence="6">
    <location>
        <begin position="180"/>
        <end position="199"/>
    </location>
</feature>
<evidence type="ECO:0000256" key="5">
    <source>
        <dbReference type="ARBA" id="ARBA00023136"/>
    </source>
</evidence>
<feature type="transmembrane region" description="Helical" evidence="6">
    <location>
        <begin position="42"/>
        <end position="64"/>
    </location>
</feature>